<dbReference type="AlphaFoldDB" id="A0A2A2TKB5"/>
<name>A0A2A2TKB5_9CYAN</name>
<protein>
    <submittedName>
        <fullName evidence="1">Uncharacterized protein</fullName>
    </submittedName>
</protein>
<comment type="caution">
    <text evidence="1">The sequence shown here is derived from an EMBL/GenBank/DDBJ whole genome shotgun (WGS) entry which is preliminary data.</text>
</comment>
<reference evidence="1 2" key="1">
    <citation type="submission" date="2017-08" db="EMBL/GenBank/DDBJ databases">
        <title>Draft genome sequence of filamentous cyanobacterium Calothrix elsteri CCALA 953.</title>
        <authorList>
            <person name="Gagunashvili A.N."/>
            <person name="Elster J."/>
            <person name="Andresson O.S."/>
        </authorList>
    </citation>
    <scope>NUCLEOTIDE SEQUENCE [LARGE SCALE GENOMIC DNA]</scope>
    <source>
        <strain evidence="1 2">CCALA 953</strain>
    </source>
</reference>
<dbReference type="RefSeq" id="WP_095721575.1">
    <property type="nucleotide sequence ID" value="NZ_NTFS01000085.1"/>
</dbReference>
<gene>
    <name evidence="1" type="ORF">CK510_10085</name>
</gene>
<proteinExistence type="predicted"/>
<organism evidence="1 2">
    <name type="scientific">Brunnivagina elsteri CCALA 953</name>
    <dbReference type="NCBI Taxonomy" id="987040"/>
    <lineage>
        <taxon>Bacteria</taxon>
        <taxon>Bacillati</taxon>
        <taxon>Cyanobacteriota</taxon>
        <taxon>Cyanophyceae</taxon>
        <taxon>Nostocales</taxon>
        <taxon>Calotrichaceae</taxon>
        <taxon>Brunnivagina</taxon>
    </lineage>
</organism>
<dbReference type="Proteomes" id="UP000218238">
    <property type="component" value="Unassembled WGS sequence"/>
</dbReference>
<evidence type="ECO:0000313" key="1">
    <source>
        <dbReference type="EMBL" id="PAX56555.1"/>
    </source>
</evidence>
<evidence type="ECO:0000313" key="2">
    <source>
        <dbReference type="Proteomes" id="UP000218238"/>
    </source>
</evidence>
<keyword evidence="2" id="KW-1185">Reference proteome</keyword>
<dbReference type="OrthoDB" id="582684at2"/>
<dbReference type="EMBL" id="NTFS01000085">
    <property type="protein sequence ID" value="PAX56555.1"/>
    <property type="molecule type" value="Genomic_DNA"/>
</dbReference>
<sequence length="97" mass="11057">MFTEIYYLIRSRTDGKYLAARPNDDEKSYLLLFKEDFDAMSYLNAHAGDLANRLSVESISGGQISSVLQRWGFQGIGMVSDPLLPKIDFLERNKFSI</sequence>
<accession>A0A2A2TKB5</accession>